<proteinExistence type="predicted"/>
<dbReference type="Gene3D" id="3.30.710.10">
    <property type="entry name" value="Potassium Channel Kv1.1, Chain A"/>
    <property type="match status" value="1"/>
</dbReference>
<dbReference type="SUPFAM" id="SSF54695">
    <property type="entry name" value="POZ domain"/>
    <property type="match status" value="1"/>
</dbReference>
<evidence type="ECO:0000313" key="2">
    <source>
        <dbReference type="EMBL" id="EAW15160.1"/>
    </source>
</evidence>
<evidence type="ECO:0000259" key="1">
    <source>
        <dbReference type="PROSITE" id="PS50097"/>
    </source>
</evidence>
<dbReference type="PROSITE" id="PS50097">
    <property type="entry name" value="BTB"/>
    <property type="match status" value="1"/>
</dbReference>
<dbReference type="RefSeq" id="XP_001276586.1">
    <property type="nucleotide sequence ID" value="XM_001276585.1"/>
</dbReference>
<dbReference type="EMBL" id="DS026990">
    <property type="protein sequence ID" value="EAW15160.1"/>
    <property type="molecule type" value="Genomic_DNA"/>
</dbReference>
<protein>
    <recommendedName>
        <fullName evidence="1">BTB domain-containing protein</fullName>
    </recommendedName>
</protein>
<dbReference type="Proteomes" id="UP000006701">
    <property type="component" value="Unassembled WGS sequence"/>
</dbReference>
<organism evidence="2 3">
    <name type="scientific">Aspergillus clavatus (strain ATCC 1007 / CBS 513.65 / DSM 816 / NCTC 3887 / NRRL 1 / QM 1276 / 107)</name>
    <dbReference type="NCBI Taxonomy" id="344612"/>
    <lineage>
        <taxon>Eukaryota</taxon>
        <taxon>Fungi</taxon>
        <taxon>Dikarya</taxon>
        <taxon>Ascomycota</taxon>
        <taxon>Pezizomycotina</taxon>
        <taxon>Eurotiomycetes</taxon>
        <taxon>Eurotiomycetidae</taxon>
        <taxon>Eurotiales</taxon>
        <taxon>Aspergillaceae</taxon>
        <taxon>Aspergillus</taxon>
        <taxon>Aspergillus subgen. Fumigati</taxon>
    </lineage>
</organism>
<dbReference type="InterPro" id="IPR011333">
    <property type="entry name" value="SKP1/BTB/POZ_sf"/>
</dbReference>
<sequence>MSSTVFPGNSVDPDPNGDVTLLVSLPQVSALFGASHEMTVKYRASSKHLSLASRYFEKRLKAEWAEGKALQSDGHVEMKIPETDPQVFLILLNLMHCRTKRVPTTVTFDELTKLAILVDYYQCHEILGLYPQHWLQPWRGQTPTTYRDEIVKWIFSGRIPF</sequence>
<dbReference type="OrthoDB" id="5326346at2759"/>
<reference evidence="2 3" key="1">
    <citation type="journal article" date="2008" name="PLoS Genet.">
        <title>Genomic islands in the pathogenic filamentous fungus Aspergillus fumigatus.</title>
        <authorList>
            <person name="Fedorova N.D."/>
            <person name="Khaldi N."/>
            <person name="Joardar V.S."/>
            <person name="Maiti R."/>
            <person name="Amedeo P."/>
            <person name="Anderson M.J."/>
            <person name="Crabtree J."/>
            <person name="Silva J.C."/>
            <person name="Badger J.H."/>
            <person name="Albarraq A."/>
            <person name="Angiuoli S."/>
            <person name="Bussey H."/>
            <person name="Bowyer P."/>
            <person name="Cotty P.J."/>
            <person name="Dyer P.S."/>
            <person name="Egan A."/>
            <person name="Galens K."/>
            <person name="Fraser-Liggett C.M."/>
            <person name="Haas B.J."/>
            <person name="Inman J.M."/>
            <person name="Kent R."/>
            <person name="Lemieux S."/>
            <person name="Malavazi I."/>
            <person name="Orvis J."/>
            <person name="Roemer T."/>
            <person name="Ronning C.M."/>
            <person name="Sundaram J.P."/>
            <person name="Sutton G."/>
            <person name="Turner G."/>
            <person name="Venter J.C."/>
            <person name="White O.R."/>
            <person name="Whitty B.R."/>
            <person name="Youngman P."/>
            <person name="Wolfe K.H."/>
            <person name="Goldman G.H."/>
            <person name="Wortman J.R."/>
            <person name="Jiang B."/>
            <person name="Denning D.W."/>
            <person name="Nierman W.C."/>
        </authorList>
    </citation>
    <scope>NUCLEOTIDE SEQUENCE [LARGE SCALE GENOMIC DNA]</scope>
    <source>
        <strain evidence="3">ATCC 1007 / CBS 513.65 / DSM 816 / NCTC 3887 / NRRL 1</strain>
    </source>
</reference>
<dbReference type="AlphaFoldDB" id="A1C420"/>
<dbReference type="Pfam" id="PF00651">
    <property type="entry name" value="BTB"/>
    <property type="match status" value="1"/>
</dbReference>
<dbReference type="GeneID" id="4708833"/>
<gene>
    <name evidence="2" type="ORF">ACLA_058170</name>
</gene>
<dbReference type="InterPro" id="IPR000210">
    <property type="entry name" value="BTB/POZ_dom"/>
</dbReference>
<dbReference type="VEuPathDB" id="FungiDB:ACLA_058170"/>
<dbReference type="OMA" id="WILIAKV"/>
<feature type="domain" description="BTB" evidence="1">
    <location>
        <begin position="17"/>
        <end position="104"/>
    </location>
</feature>
<evidence type="ECO:0000313" key="3">
    <source>
        <dbReference type="Proteomes" id="UP000006701"/>
    </source>
</evidence>
<accession>A1C420</accession>
<dbReference type="HOGENOM" id="CLU_031555_5_0_1"/>
<dbReference type="KEGG" id="act:ACLA_058170"/>
<name>A1C420_ASPCL</name>
<keyword evidence="3" id="KW-1185">Reference proteome</keyword>
<dbReference type="STRING" id="344612.A1C420"/>